<dbReference type="GO" id="GO:0016139">
    <property type="term" value="P:glycoside catabolic process"/>
    <property type="evidence" value="ECO:0007669"/>
    <property type="project" value="TreeGrafter"/>
</dbReference>
<dbReference type="InterPro" id="IPR031919">
    <property type="entry name" value="Fucosidase_C"/>
</dbReference>
<dbReference type="InterPro" id="IPR000933">
    <property type="entry name" value="Glyco_hydro_29"/>
</dbReference>
<evidence type="ECO:0000256" key="4">
    <source>
        <dbReference type="ARBA" id="ARBA00007951"/>
    </source>
</evidence>
<dbReference type="InterPro" id="IPR057739">
    <property type="entry name" value="Glyco_hydro_29_N"/>
</dbReference>
<comment type="function">
    <text evidence="3">Alpha-L-fucosidase is responsible for hydrolyzing the alpha-1,6-linked fucose joined to the reducing-end N-acetylglucosamine of the carbohydrate moieties of glycoproteins.</text>
</comment>
<dbReference type="GO" id="GO:0005764">
    <property type="term" value="C:lysosome"/>
    <property type="evidence" value="ECO:0007669"/>
    <property type="project" value="TreeGrafter"/>
</dbReference>
<dbReference type="SMART" id="SM00812">
    <property type="entry name" value="Alpha_L_fucos"/>
    <property type="match status" value="2"/>
</dbReference>
<dbReference type="FunFam" id="3.20.20.80:FF:000027">
    <property type="entry name" value="Alpha-L-fucosidase"/>
    <property type="match status" value="2"/>
</dbReference>
<dbReference type="SUPFAM" id="SSF51445">
    <property type="entry name" value="(Trans)glycosidases"/>
    <property type="match status" value="2"/>
</dbReference>
<evidence type="ECO:0000256" key="5">
    <source>
        <dbReference type="ARBA" id="ARBA00012662"/>
    </source>
</evidence>
<comment type="catalytic activity">
    <reaction evidence="1">
        <text>a neolactoside IV(2)-alpha-Fuc-nLc4Cer(d18:1(4E)) + H2O = a neolactoside nLc4Cer(d18:1(4E)) + L-fucose</text>
        <dbReference type="Rhea" id="RHEA:48224"/>
        <dbReference type="ChEBI" id="CHEBI:2181"/>
        <dbReference type="ChEBI" id="CHEBI:15377"/>
        <dbReference type="ChEBI" id="CHEBI:17006"/>
        <dbReference type="ChEBI" id="CHEBI:28691"/>
    </reaction>
    <physiologicalReaction direction="left-to-right" evidence="1">
        <dbReference type="Rhea" id="RHEA:48225"/>
    </physiologicalReaction>
</comment>
<feature type="domain" description="Alpha-L-fucosidase C-terminal" evidence="13">
    <location>
        <begin position="865"/>
        <end position="950"/>
    </location>
</feature>
<keyword evidence="7" id="KW-0378">Hydrolase</keyword>
<dbReference type="GO" id="GO:0004560">
    <property type="term" value="F:alpha-L-fucosidase activity"/>
    <property type="evidence" value="ECO:0007669"/>
    <property type="project" value="UniProtKB-EC"/>
</dbReference>
<dbReference type="InterPro" id="IPR017853">
    <property type="entry name" value="GH"/>
</dbReference>
<feature type="domain" description="Glycoside hydrolase family 29 N-terminal" evidence="12">
    <location>
        <begin position="21"/>
        <end position="364"/>
    </location>
</feature>
<dbReference type="Gene3D" id="2.60.40.1180">
    <property type="entry name" value="Golgi alpha-mannosidase II"/>
    <property type="match status" value="2"/>
</dbReference>
<feature type="domain" description="Alpha-L-fucosidase C-terminal" evidence="13">
    <location>
        <begin position="375"/>
        <end position="460"/>
    </location>
</feature>
<dbReference type="OrthoDB" id="6039950at2759"/>
<evidence type="ECO:0000256" key="6">
    <source>
        <dbReference type="ARBA" id="ARBA00022729"/>
    </source>
</evidence>
<evidence type="ECO:0000256" key="8">
    <source>
        <dbReference type="ARBA" id="ARBA00023180"/>
    </source>
</evidence>
<dbReference type="InterPro" id="IPR013780">
    <property type="entry name" value="Glyco_hydro_b"/>
</dbReference>
<evidence type="ECO:0000256" key="10">
    <source>
        <dbReference type="ARBA" id="ARBA00074133"/>
    </source>
</evidence>
<dbReference type="EMBL" id="OB660761">
    <property type="protein sequence ID" value="CAD7226149.1"/>
    <property type="molecule type" value="Genomic_DNA"/>
</dbReference>
<dbReference type="Pfam" id="PF16757">
    <property type="entry name" value="Fucosidase_C"/>
    <property type="match status" value="2"/>
</dbReference>
<feature type="domain" description="Glycoside hydrolase family 29 N-terminal" evidence="12">
    <location>
        <begin position="517"/>
        <end position="854"/>
    </location>
</feature>
<comment type="catalytic activity">
    <reaction evidence="2">
        <text>a neolactoside IV(2)-alpha-Fuc-nLc4Cer(d18:0) + H2O = a neolactoside nLc4Cer(d18:0) + L-fucose</text>
        <dbReference type="Rhea" id="RHEA:49308"/>
        <dbReference type="ChEBI" id="CHEBI:2181"/>
        <dbReference type="ChEBI" id="CHEBI:15377"/>
        <dbReference type="ChEBI" id="CHEBI:91119"/>
        <dbReference type="ChEBI" id="CHEBI:91121"/>
    </reaction>
    <physiologicalReaction direction="left-to-right" evidence="2">
        <dbReference type="Rhea" id="RHEA:49309"/>
    </physiologicalReaction>
</comment>
<evidence type="ECO:0000313" key="14">
    <source>
        <dbReference type="EMBL" id="CAD7226149.1"/>
    </source>
</evidence>
<evidence type="ECO:0000256" key="11">
    <source>
        <dbReference type="ARBA" id="ARBA00081661"/>
    </source>
</evidence>
<comment type="similarity">
    <text evidence="4">Belongs to the glycosyl hydrolase 29 family.</text>
</comment>
<name>A0A7R8WC71_9CRUS</name>
<protein>
    <recommendedName>
        <fullName evidence="10">Putative alpha-L-fucosidase</fullName>
        <ecNumber evidence="5">3.2.1.51</ecNumber>
    </recommendedName>
    <alternativeName>
        <fullName evidence="11">Alpha-L-fucoside fucohydrolase</fullName>
    </alternativeName>
</protein>
<dbReference type="InterPro" id="IPR018526">
    <property type="entry name" value="Glyco_hydro_29_CS"/>
</dbReference>
<keyword evidence="6" id="KW-0732">Signal</keyword>
<dbReference type="PANTHER" id="PTHR10030:SF37">
    <property type="entry name" value="ALPHA-L-FUCOSIDASE-RELATED"/>
    <property type="match status" value="1"/>
</dbReference>
<dbReference type="EC" id="3.2.1.51" evidence="5"/>
<dbReference type="PRINTS" id="PR00741">
    <property type="entry name" value="GLHYDRLASE29"/>
</dbReference>
<evidence type="ECO:0000256" key="2">
    <source>
        <dbReference type="ARBA" id="ARBA00000419"/>
    </source>
</evidence>
<gene>
    <name evidence="14" type="ORF">CTOB1V02_LOCUS4074</name>
</gene>
<keyword evidence="8" id="KW-0325">Glycoprotein</keyword>
<dbReference type="InterPro" id="IPR016286">
    <property type="entry name" value="FUC_metazoa-typ"/>
</dbReference>
<dbReference type="Gene3D" id="3.20.20.80">
    <property type="entry name" value="Glycosidases"/>
    <property type="match status" value="2"/>
</dbReference>
<evidence type="ECO:0000256" key="9">
    <source>
        <dbReference type="ARBA" id="ARBA00023295"/>
    </source>
</evidence>
<dbReference type="GO" id="GO:0006004">
    <property type="term" value="P:fucose metabolic process"/>
    <property type="evidence" value="ECO:0007669"/>
    <property type="project" value="InterPro"/>
</dbReference>
<evidence type="ECO:0000256" key="7">
    <source>
        <dbReference type="ARBA" id="ARBA00022801"/>
    </source>
</evidence>
<evidence type="ECO:0000256" key="3">
    <source>
        <dbReference type="ARBA" id="ARBA00004071"/>
    </source>
</evidence>
<dbReference type="Pfam" id="PF01120">
    <property type="entry name" value="Alpha_L_fucos"/>
    <property type="match status" value="2"/>
</dbReference>
<dbReference type="AlphaFoldDB" id="A0A7R8WC71"/>
<evidence type="ECO:0000256" key="1">
    <source>
        <dbReference type="ARBA" id="ARBA00000321"/>
    </source>
</evidence>
<dbReference type="PANTHER" id="PTHR10030">
    <property type="entry name" value="ALPHA-L-FUCOSIDASE"/>
    <property type="match status" value="1"/>
</dbReference>
<evidence type="ECO:0000259" key="12">
    <source>
        <dbReference type="Pfam" id="PF01120"/>
    </source>
</evidence>
<keyword evidence="9" id="KW-0326">Glycosidase</keyword>
<organism evidence="14">
    <name type="scientific">Cyprideis torosa</name>
    <dbReference type="NCBI Taxonomy" id="163714"/>
    <lineage>
        <taxon>Eukaryota</taxon>
        <taxon>Metazoa</taxon>
        <taxon>Ecdysozoa</taxon>
        <taxon>Arthropoda</taxon>
        <taxon>Crustacea</taxon>
        <taxon>Oligostraca</taxon>
        <taxon>Ostracoda</taxon>
        <taxon>Podocopa</taxon>
        <taxon>Podocopida</taxon>
        <taxon>Cytherocopina</taxon>
        <taxon>Cytheroidea</taxon>
        <taxon>Cytherideidae</taxon>
        <taxon>Cyprideis</taxon>
    </lineage>
</organism>
<sequence length="968" mass="112296">MKIPRFTPIHARCIVLFNLVSLATEAADSHYDATWMSLDKRVVPNWYDEAKFGIFIHWGVYSVPSTMSEWFWWEWQGAIPPSKTAVEFMDNNFSPKMTYQDFGPMFTAEFYDPVEWAKLFSASGAKYVVLTSKHHEGFTLWPSANSFGWNAMDVGPKRDLVGDLAEAIRKNPDIRFGLYHSMFEWFNPLFLEDKRTDFRTQKFVNSKTFPELIDIVKRYRPSVIWSDGTRYGNSDYWKSKEFLAWLYNESPVKHEVAVNDRWGNETSCRHGGYFTCSDRFNPGTLLHHKWENCFTIDRKSWGFRRDMLMKDVVSIEDLLKQLVTTVSCGGNFLLNVGPAHDGTIRPIFQERLLQMGEWLKINGDAIYGTKPWIYQNDTLTPDIWYTQKNGVVYGIVLSWPVRDSVITFGSICGQGKCGGVEVRMLGTDGQPLRYEVDIYGHLKVQPLPLSYQTSKWAWTYVFTGLQQIVEGDNEVRLNRFSCVRSTMLFQWHVIVFVMTSSRLSYSDYYLETYRKGLKDHKYEPTWESLDRRPTPPWYDEAKFGIFLHWGVYSVPSATSAWMWWYWKGPKPQNATVEYMEKNFKPGMTYQNFGPMFTAEFYDPVEWAKLFNASGAKYVVLTSKHHEGFTLWPSANSFGWNAMDVGPKRDLVGDLAVAIRNTTNLRFGLYHSLFEWFNPLYLEDKKSHFKTQTFVDTKTYPELIDIVQRYKPSIIWSDGDWEAKDDYWKSKEFLAWLFNESPVKDEVATNDRWGAGTTCKHGGYHTCSDKYNPGVLQSHKWENCLTVDRRAWGFRRTLRVEEVLTIQELIEQLVSTVSCGGNMLLNVGPAHDGTIRPIFQERLLQMGEWLKINGEAIYGTKPWIYQNDTLTPGIWYTQKDGMVYGILLKWPAKDSPVTFGSILGQRKNMGLIVRMLGSDGDLSWEVDEVGRLKVSPLPLSYQRSNWAWTFVFTGLRVPAEEENEVAQLL</sequence>
<evidence type="ECO:0000259" key="13">
    <source>
        <dbReference type="Pfam" id="PF16757"/>
    </source>
</evidence>
<dbReference type="PROSITE" id="PS00385">
    <property type="entry name" value="ALPHA_L_FUCOSIDASE"/>
    <property type="match status" value="2"/>
</dbReference>
<reference evidence="14" key="1">
    <citation type="submission" date="2020-11" db="EMBL/GenBank/DDBJ databases">
        <authorList>
            <person name="Tran Van P."/>
        </authorList>
    </citation>
    <scope>NUCLEOTIDE SEQUENCE</scope>
</reference>
<proteinExistence type="inferred from homology"/>
<accession>A0A7R8WC71</accession>